<dbReference type="Proteomes" id="UP000037904">
    <property type="component" value="Unassembled WGS sequence"/>
</dbReference>
<gene>
    <name evidence="1" type="ORF">FLAG1_09030</name>
</gene>
<reference evidence="1 2" key="1">
    <citation type="submission" date="2015-04" db="EMBL/GenBank/DDBJ databases">
        <title>The draft genome sequence of Fusarium langsethiae, a T-2/HT-2 mycotoxin producer.</title>
        <authorList>
            <person name="Lysoe E."/>
            <person name="Divon H.H."/>
            <person name="Terzi V."/>
            <person name="Orru L."/>
            <person name="Lamontanara A."/>
            <person name="Kolseth A.-K."/>
            <person name="Frandsen R.J."/>
            <person name="Nielsen K."/>
            <person name="Thrane U."/>
        </authorList>
    </citation>
    <scope>NUCLEOTIDE SEQUENCE [LARGE SCALE GENOMIC DNA]</scope>
    <source>
        <strain evidence="1 2">Fl201059</strain>
    </source>
</reference>
<dbReference type="EMBL" id="JXCE01000311">
    <property type="protein sequence ID" value="KPA38141.1"/>
    <property type="molecule type" value="Genomic_DNA"/>
</dbReference>
<dbReference type="AlphaFoldDB" id="A0A0N0DCF1"/>
<evidence type="ECO:0000313" key="2">
    <source>
        <dbReference type="Proteomes" id="UP000037904"/>
    </source>
</evidence>
<name>A0A0N0DCF1_FUSLA</name>
<organism evidence="1 2">
    <name type="scientific">Fusarium langsethiae</name>
    <dbReference type="NCBI Taxonomy" id="179993"/>
    <lineage>
        <taxon>Eukaryota</taxon>
        <taxon>Fungi</taxon>
        <taxon>Dikarya</taxon>
        <taxon>Ascomycota</taxon>
        <taxon>Pezizomycotina</taxon>
        <taxon>Sordariomycetes</taxon>
        <taxon>Hypocreomycetidae</taxon>
        <taxon>Hypocreales</taxon>
        <taxon>Nectriaceae</taxon>
        <taxon>Fusarium</taxon>
    </lineage>
</organism>
<protein>
    <submittedName>
        <fullName evidence="1">Uncharacterized protein</fullName>
    </submittedName>
</protein>
<proteinExistence type="predicted"/>
<sequence length="117" mass="12254">MSLDSINIAVNSLKNSIEQTGQSCKLAHEETAAYEKARNKWAGFTALSLLITAAPCFIPGGSIALTAACVVCIGGGAISTVGCGCKTCKEWNNMNDSDEGTKKQARTETLAHADRVC</sequence>
<evidence type="ECO:0000313" key="1">
    <source>
        <dbReference type="EMBL" id="KPA38141.1"/>
    </source>
</evidence>
<keyword evidence="2" id="KW-1185">Reference proteome</keyword>
<accession>A0A0N0DCF1</accession>
<comment type="caution">
    <text evidence="1">The sequence shown here is derived from an EMBL/GenBank/DDBJ whole genome shotgun (WGS) entry which is preliminary data.</text>
</comment>